<gene>
    <name evidence="2" type="ordered locus">wcw_0643</name>
</gene>
<name>D6YV50_WADCW</name>
<reference evidence="2 3" key="1">
    <citation type="journal article" date="2010" name="PLoS ONE">
        <title>The Waddlia genome: a window into chlamydial biology.</title>
        <authorList>
            <person name="Bertelli C."/>
            <person name="Collyn F."/>
            <person name="Croxatto A."/>
            <person name="Ruckert C."/>
            <person name="Polkinghorne A."/>
            <person name="Kebbi-Beghdadi C."/>
            <person name="Goesmann A."/>
            <person name="Vaughan L."/>
            <person name="Greub G."/>
        </authorList>
    </citation>
    <scope>NUCLEOTIDE SEQUENCE [LARGE SCALE GENOMIC DNA]</scope>
    <source>
        <strain evidence="3">ATCC VR-1470 / WSU 86-1044</strain>
    </source>
</reference>
<dbReference type="RefSeq" id="WP_013181732.1">
    <property type="nucleotide sequence ID" value="NC_014225.1"/>
</dbReference>
<dbReference type="Proteomes" id="UP000001505">
    <property type="component" value="Chromosome"/>
</dbReference>
<accession>D6YV50</accession>
<keyword evidence="1" id="KW-1133">Transmembrane helix</keyword>
<proteinExistence type="predicted"/>
<protein>
    <submittedName>
        <fullName evidence="2">Uncharacterized protein</fullName>
    </submittedName>
</protein>
<keyword evidence="1" id="KW-0472">Membrane</keyword>
<feature type="transmembrane region" description="Helical" evidence="1">
    <location>
        <begin position="12"/>
        <end position="30"/>
    </location>
</feature>
<dbReference type="KEGG" id="wch:wcw_0643"/>
<keyword evidence="1" id="KW-0812">Transmembrane</keyword>
<evidence type="ECO:0000313" key="2">
    <source>
        <dbReference type="EMBL" id="ADI38011.1"/>
    </source>
</evidence>
<evidence type="ECO:0000256" key="1">
    <source>
        <dbReference type="SAM" id="Phobius"/>
    </source>
</evidence>
<dbReference type="AlphaFoldDB" id="D6YV50"/>
<organism evidence="2 3">
    <name type="scientific">Waddlia chondrophila (strain ATCC VR-1470 / WSU 86-1044)</name>
    <dbReference type="NCBI Taxonomy" id="716544"/>
    <lineage>
        <taxon>Bacteria</taxon>
        <taxon>Pseudomonadati</taxon>
        <taxon>Chlamydiota</taxon>
        <taxon>Chlamydiia</taxon>
        <taxon>Parachlamydiales</taxon>
        <taxon>Waddliaceae</taxon>
        <taxon>Waddlia</taxon>
    </lineage>
</organism>
<dbReference type="eggNOG" id="ENOG5030JBA">
    <property type="taxonomic scope" value="Bacteria"/>
</dbReference>
<dbReference type="OrthoDB" id="20539at2"/>
<evidence type="ECO:0000313" key="3">
    <source>
        <dbReference type="Proteomes" id="UP000001505"/>
    </source>
</evidence>
<sequence>MKFMQGKYLRIFLFVFAVSVALYGGGRLWFHFTDGFRIAHITSNFKPDPRWEIRKLNLEEEKEVEAALSQSYIYLGKGCQSYAFESEDGHYVLKFLKYKRYRPQFYFYLFTFFPEFQKYLDRKIEEKKKLLDVLFTSWSICFDHLPQETAMVYLHLNKSNHLNKRIVIRDKIGREHQLEMDNMEFMIQRKGEMLCPAIDRMMAEGRAEETKKMLSGLFQIILNEYRKGLADMDYALMQNTAVVDQKAFQLDIGQFVADPMVSNPDFYYQEIFNKYDKFRKWLGKNHPSLVEHVNNELVQEMGEKFHTMRYMPNPNQF</sequence>
<keyword evidence="3" id="KW-1185">Reference proteome</keyword>
<dbReference type="HOGENOM" id="CLU_893854_0_0_0"/>
<dbReference type="EMBL" id="CP001928">
    <property type="protein sequence ID" value="ADI38011.1"/>
    <property type="molecule type" value="Genomic_DNA"/>
</dbReference>